<evidence type="ECO:0000313" key="9">
    <source>
        <dbReference type="Proteomes" id="UP000293671"/>
    </source>
</evidence>
<reference evidence="8 9" key="1">
    <citation type="submission" date="2019-02" db="EMBL/GenBank/DDBJ databases">
        <title>Genomic Encyclopedia of Type Strains, Phase IV (KMG-IV): sequencing the most valuable type-strain genomes for metagenomic binning, comparative biology and taxonomic classification.</title>
        <authorList>
            <person name="Goeker M."/>
        </authorList>
    </citation>
    <scope>NUCLEOTIDE SEQUENCE [LARGE SCALE GENOMIC DNA]</scope>
    <source>
        <strain evidence="8 9">DSM 19570</strain>
    </source>
</reference>
<evidence type="ECO:0000313" key="8">
    <source>
        <dbReference type="EMBL" id="RZU00884.1"/>
    </source>
</evidence>
<keyword evidence="1" id="KW-1003">Cell membrane</keyword>
<keyword evidence="3 7" id="KW-0812">Transmembrane</keyword>
<dbReference type="GO" id="GO:0030288">
    <property type="term" value="C:outer membrane-bounded periplasmic space"/>
    <property type="evidence" value="ECO:0007669"/>
    <property type="project" value="TreeGrafter"/>
</dbReference>
<evidence type="ECO:0000256" key="3">
    <source>
        <dbReference type="ARBA" id="ARBA00022692"/>
    </source>
</evidence>
<dbReference type="Proteomes" id="UP000293671">
    <property type="component" value="Unassembled WGS sequence"/>
</dbReference>
<dbReference type="Gene3D" id="2.60.450.10">
    <property type="entry name" value="Lipopolysaccharide (LPS) transport protein A like domain"/>
    <property type="match status" value="1"/>
</dbReference>
<evidence type="ECO:0000256" key="6">
    <source>
        <dbReference type="SAM" id="MobiDB-lite"/>
    </source>
</evidence>
<dbReference type="NCBIfam" id="TIGR04409">
    <property type="entry name" value="LptC_YrbK"/>
    <property type="match status" value="1"/>
</dbReference>
<dbReference type="InterPro" id="IPR026265">
    <property type="entry name" value="LptC"/>
</dbReference>
<dbReference type="InterPro" id="IPR010664">
    <property type="entry name" value="LipoPS_assembly_LptC-rel"/>
</dbReference>
<evidence type="ECO:0000256" key="4">
    <source>
        <dbReference type="ARBA" id="ARBA00022989"/>
    </source>
</evidence>
<dbReference type="Pfam" id="PF06835">
    <property type="entry name" value="LptC"/>
    <property type="match status" value="1"/>
</dbReference>
<feature type="region of interest" description="Disordered" evidence="6">
    <location>
        <begin position="221"/>
        <end position="247"/>
    </location>
</feature>
<dbReference type="PANTHER" id="PTHR37481:SF1">
    <property type="entry name" value="LIPOPOLYSACCHARIDE EXPORT SYSTEM PROTEIN LPTC"/>
    <property type="match status" value="1"/>
</dbReference>
<keyword evidence="2" id="KW-0997">Cell inner membrane</keyword>
<evidence type="ECO:0000256" key="7">
    <source>
        <dbReference type="SAM" id="Phobius"/>
    </source>
</evidence>
<dbReference type="GO" id="GO:0015221">
    <property type="term" value="F:lipopolysaccharide transmembrane transporter activity"/>
    <property type="evidence" value="ECO:0007669"/>
    <property type="project" value="InterPro"/>
</dbReference>
<proteinExistence type="predicted"/>
<protein>
    <submittedName>
        <fullName evidence="8">Lipopolysaccharide export system protein LptC</fullName>
    </submittedName>
</protein>
<dbReference type="AlphaFoldDB" id="A0A4Q7VW15"/>
<dbReference type="RefSeq" id="WP_165393267.1">
    <property type="nucleotide sequence ID" value="NZ_SHKP01000005.1"/>
</dbReference>
<feature type="transmembrane region" description="Helical" evidence="7">
    <location>
        <begin position="43"/>
        <end position="63"/>
    </location>
</feature>
<name>A0A4Q7VW15_9BURK</name>
<accession>A0A4Q7VW15</accession>
<evidence type="ECO:0000256" key="5">
    <source>
        <dbReference type="ARBA" id="ARBA00023136"/>
    </source>
</evidence>
<sequence>MGVAADEAEAPFADLTPLAPLAVRGTPARAEHGPWTRHLWDRLLNAVPVLLMALLAAVTWWLVKNTPVPGEARPKAPPQHVPDAVMHGFSLNSHDREGELLTRLDGDAARHFPDTDTYEIDGPRVRRVDAQGRVLVASARSGLSNGDGSQVRLSGDARVLREAVGADRLEFRGEQLEFFTRTEQLHSSRPVQVLSGRGELQAGSLDYDHLQRVAQFGGRVSGVFRPPGTKAAEPTDGEGAQASGKKK</sequence>
<dbReference type="EMBL" id="SHKP01000005">
    <property type="protein sequence ID" value="RZU00884.1"/>
    <property type="molecule type" value="Genomic_DNA"/>
</dbReference>
<comment type="caution">
    <text evidence="8">The sequence shown here is derived from an EMBL/GenBank/DDBJ whole genome shotgun (WGS) entry which is preliminary data.</text>
</comment>
<evidence type="ECO:0000256" key="2">
    <source>
        <dbReference type="ARBA" id="ARBA00022519"/>
    </source>
</evidence>
<gene>
    <name evidence="8" type="ORF">EV670_1597</name>
</gene>
<dbReference type="PANTHER" id="PTHR37481">
    <property type="entry name" value="LIPOPOLYSACCHARIDE EXPORT SYSTEM PROTEIN LPTC"/>
    <property type="match status" value="1"/>
</dbReference>
<dbReference type="InterPro" id="IPR052363">
    <property type="entry name" value="LPS_export_LptC"/>
</dbReference>
<keyword evidence="4 7" id="KW-1133">Transmembrane helix</keyword>
<dbReference type="GO" id="GO:0005886">
    <property type="term" value="C:plasma membrane"/>
    <property type="evidence" value="ECO:0007669"/>
    <property type="project" value="InterPro"/>
</dbReference>
<dbReference type="GO" id="GO:0017089">
    <property type="term" value="F:glycolipid transfer activity"/>
    <property type="evidence" value="ECO:0007669"/>
    <property type="project" value="TreeGrafter"/>
</dbReference>
<keyword evidence="9" id="KW-1185">Reference proteome</keyword>
<keyword evidence="5 7" id="KW-0472">Membrane</keyword>
<organism evidence="8 9">
    <name type="scientific">Rivibacter subsaxonicus</name>
    <dbReference type="NCBI Taxonomy" id="457575"/>
    <lineage>
        <taxon>Bacteria</taxon>
        <taxon>Pseudomonadati</taxon>
        <taxon>Pseudomonadota</taxon>
        <taxon>Betaproteobacteria</taxon>
        <taxon>Burkholderiales</taxon>
        <taxon>Rivibacter</taxon>
    </lineage>
</organism>
<evidence type="ECO:0000256" key="1">
    <source>
        <dbReference type="ARBA" id="ARBA00022475"/>
    </source>
</evidence>